<keyword evidence="1" id="KW-0732">Signal</keyword>
<evidence type="ECO:0008006" key="3">
    <source>
        <dbReference type="Google" id="ProtNLM"/>
    </source>
</evidence>
<evidence type="ECO:0000313" key="2">
    <source>
        <dbReference type="EMBL" id="XAY06112.1"/>
    </source>
</evidence>
<evidence type="ECO:0000256" key="1">
    <source>
        <dbReference type="SAM" id="SignalP"/>
    </source>
</evidence>
<protein>
    <recommendedName>
        <fullName evidence="3">Nuclear transport factor 2 family protein</fullName>
    </recommendedName>
</protein>
<sequence length="161" mass="17368">MTTRLASSTLYFAQARTLLLACGATFAGCAATGCGDTDAAMTPREAVDRYFAGIATGAPDMACSVLTRDAVRQLRTATDMPFASCGEMIDAIYADLDELDQQRLLTVRAHRETVRGTRAWITDKDVYIPGTADLEDAGPGRTELEQRDGHWTITSLGDALR</sequence>
<proteinExistence type="predicted"/>
<dbReference type="AlphaFoldDB" id="A0AAU7AWY0"/>
<feature type="chain" id="PRO_5043907654" description="Nuclear transport factor 2 family protein" evidence="1">
    <location>
        <begin position="28"/>
        <end position="161"/>
    </location>
</feature>
<accession>A0AAU7AWY0</accession>
<feature type="signal peptide" evidence="1">
    <location>
        <begin position="1"/>
        <end position="27"/>
    </location>
</feature>
<reference evidence="2" key="1">
    <citation type="submission" date="2022-12" db="EMBL/GenBank/DDBJ databases">
        <title>Paraconexibacter alkalitolerans sp. nov. and Baekduia alba sp. nov., isolated from soil and emended description of the genera Paraconexibacter (Chun et al., 2020) and Baekduia (An et al., 2020).</title>
        <authorList>
            <person name="Vieira S."/>
            <person name="Huber K.J."/>
            <person name="Geppert A."/>
            <person name="Wolf J."/>
            <person name="Neumann-Schaal M."/>
            <person name="Muesken M."/>
            <person name="Overmann J."/>
        </authorList>
    </citation>
    <scope>NUCLEOTIDE SEQUENCE</scope>
    <source>
        <strain evidence="2">AEG42_29</strain>
    </source>
</reference>
<gene>
    <name evidence="2" type="ORF">DSM112329_02975</name>
</gene>
<dbReference type="EMBL" id="CP114014">
    <property type="protein sequence ID" value="XAY06112.1"/>
    <property type="molecule type" value="Genomic_DNA"/>
</dbReference>
<dbReference type="RefSeq" id="WP_354697352.1">
    <property type="nucleotide sequence ID" value="NZ_CP114014.1"/>
</dbReference>
<organism evidence="2">
    <name type="scientific">Paraconexibacter sp. AEG42_29</name>
    <dbReference type="NCBI Taxonomy" id="2997339"/>
    <lineage>
        <taxon>Bacteria</taxon>
        <taxon>Bacillati</taxon>
        <taxon>Actinomycetota</taxon>
        <taxon>Thermoleophilia</taxon>
        <taxon>Solirubrobacterales</taxon>
        <taxon>Paraconexibacteraceae</taxon>
        <taxon>Paraconexibacter</taxon>
    </lineage>
</organism>
<dbReference type="KEGG" id="parq:DSM112329_02975"/>
<dbReference type="SUPFAM" id="SSF54427">
    <property type="entry name" value="NTF2-like"/>
    <property type="match status" value="1"/>
</dbReference>
<dbReference type="InterPro" id="IPR032710">
    <property type="entry name" value="NTF2-like_dom_sf"/>
</dbReference>
<dbReference type="PROSITE" id="PS51257">
    <property type="entry name" value="PROKAR_LIPOPROTEIN"/>
    <property type="match status" value="1"/>
</dbReference>
<name>A0AAU7AWY0_9ACTN</name>